<dbReference type="InterPro" id="IPR053135">
    <property type="entry name" value="AKR2_Oxidoreductase"/>
</dbReference>
<feature type="domain" description="NADP-dependent oxidoreductase" evidence="1">
    <location>
        <begin position="16"/>
        <end position="280"/>
    </location>
</feature>
<dbReference type="SUPFAM" id="SSF51430">
    <property type="entry name" value="NAD(P)-linked oxidoreductase"/>
    <property type="match status" value="1"/>
</dbReference>
<dbReference type="EMBL" id="JAEQNB010000002">
    <property type="protein sequence ID" value="MBL0386852.1"/>
    <property type="molecule type" value="Genomic_DNA"/>
</dbReference>
<dbReference type="Pfam" id="PF00248">
    <property type="entry name" value="Aldo_ket_red"/>
    <property type="match status" value="1"/>
</dbReference>
<dbReference type="InterPro" id="IPR023210">
    <property type="entry name" value="NADP_OxRdtase_dom"/>
</dbReference>
<keyword evidence="3" id="KW-1185">Reference proteome</keyword>
<evidence type="ECO:0000259" key="1">
    <source>
        <dbReference type="Pfam" id="PF00248"/>
    </source>
</evidence>
<dbReference type="PANTHER" id="PTHR43312:SF1">
    <property type="entry name" value="NADP-DEPENDENT OXIDOREDUCTASE DOMAIN-CONTAINING PROTEIN"/>
    <property type="match status" value="1"/>
</dbReference>
<proteinExistence type="predicted"/>
<name>A0ABS1J996_9BACL</name>
<dbReference type="Proteomes" id="UP000602284">
    <property type="component" value="Unassembled WGS sequence"/>
</dbReference>
<dbReference type="InterPro" id="IPR036812">
    <property type="entry name" value="NAD(P)_OxRdtase_dom_sf"/>
</dbReference>
<dbReference type="PANTHER" id="PTHR43312">
    <property type="entry name" value="D-THREO-ALDOSE 1-DEHYDROGENASE"/>
    <property type="match status" value="1"/>
</dbReference>
<gene>
    <name evidence="2" type="ORF">JJB07_09325</name>
</gene>
<comment type="caution">
    <text evidence="2">The sequence shown here is derived from an EMBL/GenBank/DDBJ whole genome shotgun (WGS) entry which is preliminary data.</text>
</comment>
<dbReference type="RefSeq" id="WP_201634038.1">
    <property type="nucleotide sequence ID" value="NZ_JAEQNB010000002.1"/>
</dbReference>
<dbReference type="CDD" id="cd19095">
    <property type="entry name" value="AKR_PA4992-like"/>
    <property type="match status" value="1"/>
</dbReference>
<protein>
    <submittedName>
        <fullName evidence="2">Aldo/keto reductase</fullName>
    </submittedName>
</protein>
<reference evidence="2 3" key="1">
    <citation type="submission" date="2021-01" db="EMBL/GenBank/DDBJ databases">
        <title>Tumebacillus sp. strain ITR2 16S ribosomal RNA gene Genome sequencing and assembly.</title>
        <authorList>
            <person name="Kang M."/>
        </authorList>
    </citation>
    <scope>NUCLEOTIDE SEQUENCE [LARGE SCALE GENOMIC DNA]</scope>
    <source>
        <strain evidence="2 3">ITR2</strain>
    </source>
</reference>
<dbReference type="Gene3D" id="3.20.20.100">
    <property type="entry name" value="NADP-dependent oxidoreductase domain"/>
    <property type="match status" value="1"/>
</dbReference>
<accession>A0ABS1J996</accession>
<organism evidence="2 3">
    <name type="scientific">Tumebacillus amylolyticus</name>
    <dbReference type="NCBI Taxonomy" id="2801339"/>
    <lineage>
        <taxon>Bacteria</taxon>
        <taxon>Bacillati</taxon>
        <taxon>Bacillota</taxon>
        <taxon>Bacilli</taxon>
        <taxon>Bacillales</taxon>
        <taxon>Alicyclobacillaceae</taxon>
        <taxon>Tumebacillus</taxon>
    </lineage>
</organism>
<evidence type="ECO:0000313" key="3">
    <source>
        <dbReference type="Proteomes" id="UP000602284"/>
    </source>
</evidence>
<sequence length="293" mass="32376">MEQRAFGNTGLTVSALGFGAGHIGRDEMTEREAEQVLNTVLELGITLIDTARGYGHSEERIGRHLAHRRQEFVLSTKVGYGVEGFEDWTGPTITAGVERALKTLQTDYLDIVHLHSCPLEVLQRGDVVEALVRAKEAGKIRVAAYSGENEALQYAIETGAFGSLQFSVNLCDQRVIDAGLQLAQENGLGVIAKRPLANAPWRFAERPVGEYAEEYWVRLQQMNLTPGDLSWDEFALRFTAYLPGVHTCIAGTSRLDNLKRNADILAQGPLPEAVMAHVRETFKANDQEWVGQI</sequence>
<evidence type="ECO:0000313" key="2">
    <source>
        <dbReference type="EMBL" id="MBL0386852.1"/>
    </source>
</evidence>